<dbReference type="EMBL" id="JBJQOH010000002">
    <property type="protein sequence ID" value="KAL3695641.1"/>
    <property type="molecule type" value="Genomic_DNA"/>
</dbReference>
<evidence type="ECO:0008006" key="4">
    <source>
        <dbReference type="Google" id="ProtNLM"/>
    </source>
</evidence>
<evidence type="ECO:0000313" key="2">
    <source>
        <dbReference type="EMBL" id="KAL3695641.1"/>
    </source>
</evidence>
<name>A0ABD3HXE5_9MARC</name>
<comment type="caution">
    <text evidence="2">The sequence shown here is derived from an EMBL/GenBank/DDBJ whole genome shotgun (WGS) entry which is preliminary data.</text>
</comment>
<dbReference type="AlphaFoldDB" id="A0ABD3HXE5"/>
<evidence type="ECO:0000256" key="1">
    <source>
        <dbReference type="SAM" id="MobiDB-lite"/>
    </source>
</evidence>
<sequence length="197" mass="22115">MLKVAWMSGTGEKGKSSEIGIVYDAYANNEKLSVGVEDRKAKKVFRFRLSLASLDQTLFLRTDPKLTFSSHWFMVNSKSSIHDWVQAIRGSFKWEEWVEDRINSLKSKSSSKASNGTKTVAAAKTNEPESIPSISRTNQGLEMTDDLVMPISMVEPNDNFREAPLLLKNAKGAVLSPTQKSKPKRLIIIKDILAYYI</sequence>
<keyword evidence="3" id="KW-1185">Reference proteome</keyword>
<feature type="region of interest" description="Disordered" evidence="1">
    <location>
        <begin position="108"/>
        <end position="135"/>
    </location>
</feature>
<dbReference type="Proteomes" id="UP001633002">
    <property type="component" value="Unassembled WGS sequence"/>
</dbReference>
<protein>
    <recommendedName>
        <fullName evidence="4">PH domain-containing protein</fullName>
    </recommendedName>
</protein>
<accession>A0ABD3HXE5</accession>
<proteinExistence type="predicted"/>
<reference evidence="2 3" key="1">
    <citation type="submission" date="2024-09" db="EMBL/GenBank/DDBJ databases">
        <title>Chromosome-scale assembly of Riccia sorocarpa.</title>
        <authorList>
            <person name="Paukszto L."/>
        </authorList>
    </citation>
    <scope>NUCLEOTIDE SEQUENCE [LARGE SCALE GENOMIC DNA]</scope>
    <source>
        <strain evidence="2">LP-2024</strain>
        <tissue evidence="2">Aerial parts of the thallus</tissue>
    </source>
</reference>
<organism evidence="2 3">
    <name type="scientific">Riccia sorocarpa</name>
    <dbReference type="NCBI Taxonomy" id="122646"/>
    <lineage>
        <taxon>Eukaryota</taxon>
        <taxon>Viridiplantae</taxon>
        <taxon>Streptophyta</taxon>
        <taxon>Embryophyta</taxon>
        <taxon>Marchantiophyta</taxon>
        <taxon>Marchantiopsida</taxon>
        <taxon>Marchantiidae</taxon>
        <taxon>Marchantiales</taxon>
        <taxon>Ricciaceae</taxon>
        <taxon>Riccia</taxon>
    </lineage>
</organism>
<evidence type="ECO:0000313" key="3">
    <source>
        <dbReference type="Proteomes" id="UP001633002"/>
    </source>
</evidence>
<gene>
    <name evidence="2" type="ORF">R1sor_009717</name>
</gene>